<sequence>MSGRYGPGDVKFFDRIARIYATVMPSAPTDSIRDAFVVANRPIECVLDVGGGTGRAATGLRTLGIDTVVMDISMHMLTYAASDGHPVVAGDGRHLPIATNAVDAAVIVDALHHIPTPERALTELTRVVAPGGIIIIQEFDPTSTLGQALVWAEHRIGFSSTFWTPAELCDELNSPDTESYLVDEGFEYVIVSRVK</sequence>
<proteinExistence type="predicted"/>
<reference evidence="2" key="1">
    <citation type="journal article" date="2007" name="ISME J.">
        <title>Genomic plasticity in prokaryotes: the case of the square haloarchaeon.</title>
        <authorList>
            <person name="Cuadros-Orellana S."/>
            <person name="Martin-Cuadrado A.B."/>
            <person name="Legault B."/>
            <person name="D'Auria G."/>
            <person name="Zhaxybayeva O."/>
            <person name="Papke R.T."/>
            <person name="Rodriguez-Valera F."/>
        </authorList>
    </citation>
    <scope>NUCLEOTIDE SEQUENCE</scope>
</reference>
<dbReference type="PANTHER" id="PTHR43591:SF24">
    <property type="entry name" value="2-METHOXY-6-POLYPRENYL-1,4-BENZOQUINOL METHYLASE, MITOCHONDRIAL"/>
    <property type="match status" value="1"/>
</dbReference>
<protein>
    <submittedName>
        <fullName evidence="2">Menaquinone biosynthesis methyltransferase UbiE</fullName>
    </submittedName>
</protein>
<keyword evidence="2" id="KW-0489">Methyltransferase</keyword>
<dbReference type="EMBL" id="EF583991">
    <property type="protein sequence ID" value="ABQ75937.1"/>
    <property type="molecule type" value="Genomic_DNA"/>
</dbReference>
<dbReference type="SUPFAM" id="SSF53335">
    <property type="entry name" value="S-adenosyl-L-methionine-dependent methyltransferases"/>
    <property type="match status" value="1"/>
</dbReference>
<evidence type="ECO:0000259" key="1">
    <source>
        <dbReference type="Pfam" id="PF08241"/>
    </source>
</evidence>
<name>A5YSI0_9EURY</name>
<dbReference type="GO" id="GO:0008757">
    <property type="term" value="F:S-adenosylmethionine-dependent methyltransferase activity"/>
    <property type="evidence" value="ECO:0007669"/>
    <property type="project" value="InterPro"/>
</dbReference>
<dbReference type="Gene3D" id="3.40.50.150">
    <property type="entry name" value="Vaccinia Virus protein VP39"/>
    <property type="match status" value="1"/>
</dbReference>
<evidence type="ECO:0000313" key="2">
    <source>
        <dbReference type="EMBL" id="ABQ75937.1"/>
    </source>
</evidence>
<organism evidence="2">
    <name type="scientific">uncultured haloarchaeon</name>
    <dbReference type="NCBI Taxonomy" id="160804"/>
    <lineage>
        <taxon>Archaea</taxon>
        <taxon>Methanobacteriati</taxon>
        <taxon>Methanobacteriota</taxon>
        <taxon>Stenosarchaea group</taxon>
        <taxon>Halobacteria</taxon>
        <taxon>Halobacteriales</taxon>
        <taxon>Halobacteriaceae</taxon>
        <taxon>environmental samples</taxon>
    </lineage>
</organism>
<dbReference type="PANTHER" id="PTHR43591">
    <property type="entry name" value="METHYLTRANSFERASE"/>
    <property type="match status" value="1"/>
</dbReference>
<accession>A5YSI0</accession>
<dbReference type="InterPro" id="IPR013216">
    <property type="entry name" value="Methyltransf_11"/>
</dbReference>
<keyword evidence="2" id="KW-0808">Transferase</keyword>
<feature type="domain" description="Methyltransferase type 11" evidence="1">
    <location>
        <begin position="47"/>
        <end position="136"/>
    </location>
</feature>
<dbReference type="InterPro" id="IPR029063">
    <property type="entry name" value="SAM-dependent_MTases_sf"/>
</dbReference>
<dbReference type="Pfam" id="PF08241">
    <property type="entry name" value="Methyltransf_11"/>
    <property type="match status" value="1"/>
</dbReference>
<dbReference type="AlphaFoldDB" id="A5YSI0"/>
<dbReference type="GO" id="GO:0032259">
    <property type="term" value="P:methylation"/>
    <property type="evidence" value="ECO:0007669"/>
    <property type="project" value="UniProtKB-KW"/>
</dbReference>